<dbReference type="InterPro" id="IPR036259">
    <property type="entry name" value="MFS_trans_sf"/>
</dbReference>
<comment type="subcellular location">
    <subcellularLocation>
        <location evidence="1">Cell membrane</location>
        <topology evidence="1">Multi-pass membrane protein</topology>
    </subcellularLocation>
</comment>
<evidence type="ECO:0000256" key="3">
    <source>
        <dbReference type="ARBA" id="ARBA00022475"/>
    </source>
</evidence>
<feature type="transmembrane region" description="Helical" evidence="7">
    <location>
        <begin position="373"/>
        <end position="392"/>
    </location>
</feature>
<dbReference type="EMBL" id="MEUM01000106">
    <property type="protein sequence ID" value="OGC41450.1"/>
    <property type="molecule type" value="Genomic_DNA"/>
</dbReference>
<evidence type="ECO:0000256" key="5">
    <source>
        <dbReference type="ARBA" id="ARBA00022989"/>
    </source>
</evidence>
<name>A0A1F4U9B1_UNCW3</name>
<keyword evidence="3" id="KW-1003">Cell membrane</keyword>
<protein>
    <recommendedName>
        <fullName evidence="8">Major facilitator superfamily (MFS) profile domain-containing protein</fullName>
    </recommendedName>
</protein>
<dbReference type="InterPro" id="IPR020846">
    <property type="entry name" value="MFS_dom"/>
</dbReference>
<dbReference type="PANTHER" id="PTHR43266">
    <property type="entry name" value="MACROLIDE-EFFLUX PROTEIN"/>
    <property type="match status" value="1"/>
</dbReference>
<sequence>MWRLIKNKNFFIFLSAQTISQFADKLTYIALIGLIGLYPENQTSLLLSLLALFITLPVLVFGPIVGVLVDRWNKRTVMLFCEALRMLCALTIPFLFIYTGSIFLVFVLVFVMFLLNLFFNTARSAIVPNLVARDRILHANSVINVVSRIAMVLGMWIGGMIVDWSGWLGIVMLAGWVIAFLFDGLFFGFSALMLIFLKVDLKKPVKASSLVDRAIIRRVKSYIRNLHIELKQALKVIPHNSDLTFTMVSVLLLFFAGSIIYVIVVPTIQKTLAWGTSGVGSLAAIGAVGLVLSATLVGIFGNRLDLKNLITIAFIVLGAVLFSFPFLKNFWTVAIATFLGGMAISPVFIVQDTLIHHSAEEVIRGRVFSIRDWLYNASFMFFSLLVGMLATFTERNLLFFIFGVLLALLAIIIRILISRDQSASISSNHS</sequence>
<comment type="caution">
    <text evidence="9">The sequence shown here is derived from an EMBL/GenBank/DDBJ whole genome shotgun (WGS) entry which is preliminary data.</text>
</comment>
<feature type="transmembrane region" description="Helical" evidence="7">
    <location>
        <begin position="330"/>
        <end position="350"/>
    </location>
</feature>
<dbReference type="SUPFAM" id="SSF103473">
    <property type="entry name" value="MFS general substrate transporter"/>
    <property type="match status" value="1"/>
</dbReference>
<feature type="domain" description="Major facilitator superfamily (MFS) profile" evidence="8">
    <location>
        <begin position="242"/>
        <end position="430"/>
    </location>
</feature>
<dbReference type="PROSITE" id="PS50850">
    <property type="entry name" value="MFS"/>
    <property type="match status" value="1"/>
</dbReference>
<reference evidence="9 10" key="1">
    <citation type="journal article" date="2016" name="Nat. Commun.">
        <title>Thousands of microbial genomes shed light on interconnected biogeochemical processes in an aquifer system.</title>
        <authorList>
            <person name="Anantharaman K."/>
            <person name="Brown C.T."/>
            <person name="Hug L.A."/>
            <person name="Sharon I."/>
            <person name="Castelle C.J."/>
            <person name="Probst A.J."/>
            <person name="Thomas B.C."/>
            <person name="Singh A."/>
            <person name="Wilkins M.J."/>
            <person name="Karaoz U."/>
            <person name="Brodie E.L."/>
            <person name="Williams K.H."/>
            <person name="Hubbard S.S."/>
            <person name="Banfield J.F."/>
        </authorList>
    </citation>
    <scope>NUCLEOTIDE SEQUENCE [LARGE SCALE GENOMIC DNA]</scope>
</reference>
<dbReference type="Proteomes" id="UP000177025">
    <property type="component" value="Unassembled WGS sequence"/>
</dbReference>
<evidence type="ECO:0000256" key="7">
    <source>
        <dbReference type="SAM" id="Phobius"/>
    </source>
</evidence>
<organism evidence="9 10">
    <name type="scientific">candidate division WOR-3 bacterium RBG_13_43_14</name>
    <dbReference type="NCBI Taxonomy" id="1802590"/>
    <lineage>
        <taxon>Bacteria</taxon>
        <taxon>Bacteria division WOR-3</taxon>
    </lineage>
</organism>
<evidence type="ECO:0000256" key="6">
    <source>
        <dbReference type="ARBA" id="ARBA00023136"/>
    </source>
</evidence>
<feature type="transmembrane region" description="Helical" evidence="7">
    <location>
        <begin position="398"/>
        <end position="417"/>
    </location>
</feature>
<dbReference type="GO" id="GO:0005886">
    <property type="term" value="C:plasma membrane"/>
    <property type="evidence" value="ECO:0007669"/>
    <property type="project" value="UniProtKB-SubCell"/>
</dbReference>
<keyword evidence="5 7" id="KW-1133">Transmembrane helix</keyword>
<evidence type="ECO:0000313" key="9">
    <source>
        <dbReference type="EMBL" id="OGC41450.1"/>
    </source>
</evidence>
<feature type="transmembrane region" description="Helical" evidence="7">
    <location>
        <begin position="167"/>
        <end position="197"/>
    </location>
</feature>
<dbReference type="PANTHER" id="PTHR43266:SF2">
    <property type="entry name" value="MAJOR FACILITATOR SUPERFAMILY (MFS) PROFILE DOMAIN-CONTAINING PROTEIN"/>
    <property type="match status" value="1"/>
</dbReference>
<evidence type="ECO:0000313" key="10">
    <source>
        <dbReference type="Proteomes" id="UP000177025"/>
    </source>
</evidence>
<evidence type="ECO:0000259" key="8">
    <source>
        <dbReference type="PROSITE" id="PS50850"/>
    </source>
</evidence>
<dbReference type="CDD" id="cd06173">
    <property type="entry name" value="MFS_MefA_like"/>
    <property type="match status" value="1"/>
</dbReference>
<proteinExistence type="predicted"/>
<dbReference type="InterPro" id="IPR011701">
    <property type="entry name" value="MFS"/>
</dbReference>
<dbReference type="AlphaFoldDB" id="A0A1F4U9B1"/>
<feature type="transmembrane region" description="Helical" evidence="7">
    <location>
        <begin position="306"/>
        <end position="324"/>
    </location>
</feature>
<evidence type="ECO:0000256" key="4">
    <source>
        <dbReference type="ARBA" id="ARBA00022692"/>
    </source>
</evidence>
<feature type="transmembrane region" description="Helical" evidence="7">
    <location>
        <begin position="102"/>
        <end position="121"/>
    </location>
</feature>
<evidence type="ECO:0000256" key="2">
    <source>
        <dbReference type="ARBA" id="ARBA00022448"/>
    </source>
</evidence>
<keyword evidence="4 7" id="KW-0812">Transmembrane</keyword>
<dbReference type="GO" id="GO:0022857">
    <property type="term" value="F:transmembrane transporter activity"/>
    <property type="evidence" value="ECO:0007669"/>
    <property type="project" value="InterPro"/>
</dbReference>
<keyword evidence="2" id="KW-0813">Transport</keyword>
<feature type="transmembrane region" description="Helical" evidence="7">
    <location>
        <begin position="243"/>
        <end position="264"/>
    </location>
</feature>
<feature type="transmembrane region" description="Helical" evidence="7">
    <location>
        <begin position="276"/>
        <end position="299"/>
    </location>
</feature>
<evidence type="ECO:0000256" key="1">
    <source>
        <dbReference type="ARBA" id="ARBA00004651"/>
    </source>
</evidence>
<dbReference type="Pfam" id="PF07690">
    <property type="entry name" value="MFS_1"/>
    <property type="match status" value="1"/>
</dbReference>
<gene>
    <name evidence="9" type="ORF">A2Y85_05860</name>
</gene>
<feature type="transmembrane region" description="Helical" evidence="7">
    <location>
        <begin position="76"/>
        <end position="96"/>
    </location>
</feature>
<dbReference type="Gene3D" id="1.20.1250.20">
    <property type="entry name" value="MFS general substrate transporter like domains"/>
    <property type="match status" value="1"/>
</dbReference>
<accession>A0A1F4U9B1</accession>
<keyword evidence="6 7" id="KW-0472">Membrane</keyword>
<feature type="transmembrane region" description="Helical" evidence="7">
    <location>
        <begin position="142"/>
        <end position="161"/>
    </location>
</feature>
<feature type="transmembrane region" description="Helical" evidence="7">
    <location>
        <begin position="46"/>
        <end position="69"/>
    </location>
</feature>